<dbReference type="PROSITE" id="PS00216">
    <property type="entry name" value="SUGAR_TRANSPORT_1"/>
    <property type="match status" value="1"/>
</dbReference>
<dbReference type="FunFam" id="1.20.1250.20:FF:000122">
    <property type="entry name" value="D-xylose transporter XylE"/>
    <property type="match status" value="1"/>
</dbReference>
<keyword evidence="3 9" id="KW-0813">Transport</keyword>
<dbReference type="InterPro" id="IPR047984">
    <property type="entry name" value="XylE-like"/>
</dbReference>
<evidence type="ECO:0000256" key="8">
    <source>
        <dbReference type="ARBA" id="ARBA00023136"/>
    </source>
</evidence>
<gene>
    <name evidence="13" type="ORF">C8046_05880</name>
</gene>
<evidence type="ECO:0000256" key="7">
    <source>
        <dbReference type="ARBA" id="ARBA00022989"/>
    </source>
</evidence>
<evidence type="ECO:0000313" key="14">
    <source>
        <dbReference type="Proteomes" id="UP000245166"/>
    </source>
</evidence>
<dbReference type="SUPFAM" id="SSF103473">
    <property type="entry name" value="MFS general substrate transporter"/>
    <property type="match status" value="1"/>
</dbReference>
<feature type="transmembrane region" description="Helical" evidence="11">
    <location>
        <begin position="283"/>
        <end position="305"/>
    </location>
</feature>
<dbReference type="InterPro" id="IPR020846">
    <property type="entry name" value="MFS_dom"/>
</dbReference>
<keyword evidence="4" id="KW-1003">Cell membrane</keyword>
<evidence type="ECO:0000256" key="4">
    <source>
        <dbReference type="ARBA" id="ARBA00022475"/>
    </source>
</evidence>
<evidence type="ECO:0000256" key="10">
    <source>
        <dbReference type="SAM" id="MobiDB-lite"/>
    </source>
</evidence>
<organism evidence="13 14">
    <name type="scientific">Serinibacter arcticus</name>
    <dbReference type="NCBI Taxonomy" id="1655435"/>
    <lineage>
        <taxon>Bacteria</taxon>
        <taxon>Bacillati</taxon>
        <taxon>Actinomycetota</taxon>
        <taxon>Actinomycetes</taxon>
        <taxon>Micrococcales</taxon>
        <taxon>Beutenbergiaceae</taxon>
        <taxon>Serinibacter</taxon>
    </lineage>
</organism>
<comment type="similarity">
    <text evidence="2 9">Belongs to the major facilitator superfamily. Sugar transporter (TC 2.A.1.1) family.</text>
</comment>
<evidence type="ECO:0000256" key="5">
    <source>
        <dbReference type="ARBA" id="ARBA00022597"/>
    </source>
</evidence>
<dbReference type="InterPro" id="IPR005828">
    <property type="entry name" value="MFS_sugar_transport-like"/>
</dbReference>
<keyword evidence="7 11" id="KW-1133">Transmembrane helix</keyword>
<feature type="transmembrane region" description="Helical" evidence="11">
    <location>
        <begin position="203"/>
        <end position="222"/>
    </location>
</feature>
<dbReference type="PANTHER" id="PTHR48023:SF4">
    <property type="entry name" value="D-XYLOSE-PROTON SYMPORTER-LIKE 2"/>
    <property type="match status" value="1"/>
</dbReference>
<dbReference type="GO" id="GO:0022857">
    <property type="term" value="F:transmembrane transporter activity"/>
    <property type="evidence" value="ECO:0007669"/>
    <property type="project" value="InterPro"/>
</dbReference>
<dbReference type="InterPro" id="IPR050820">
    <property type="entry name" value="MFS_Sugar_Transporter"/>
</dbReference>
<evidence type="ECO:0000313" key="13">
    <source>
        <dbReference type="EMBL" id="PWD50261.1"/>
    </source>
</evidence>
<keyword evidence="6 11" id="KW-0812">Transmembrane</keyword>
<dbReference type="Proteomes" id="UP000245166">
    <property type="component" value="Unassembled WGS sequence"/>
</dbReference>
<feature type="transmembrane region" description="Helical" evidence="11">
    <location>
        <begin position="458"/>
        <end position="475"/>
    </location>
</feature>
<feature type="transmembrane region" description="Helical" evidence="11">
    <location>
        <begin position="30"/>
        <end position="50"/>
    </location>
</feature>
<dbReference type="PROSITE" id="PS00217">
    <property type="entry name" value="SUGAR_TRANSPORT_2"/>
    <property type="match status" value="1"/>
</dbReference>
<evidence type="ECO:0000256" key="1">
    <source>
        <dbReference type="ARBA" id="ARBA00004651"/>
    </source>
</evidence>
<comment type="caution">
    <text evidence="13">The sequence shown here is derived from an EMBL/GenBank/DDBJ whole genome shotgun (WGS) entry which is preliminary data.</text>
</comment>
<feature type="transmembrane region" description="Helical" evidence="11">
    <location>
        <begin position="128"/>
        <end position="149"/>
    </location>
</feature>
<accession>A0A2U1ZTH1</accession>
<keyword evidence="5" id="KW-0762">Sugar transport</keyword>
<dbReference type="PROSITE" id="PS50850">
    <property type="entry name" value="MFS"/>
    <property type="match status" value="1"/>
</dbReference>
<sequence length="504" mass="53007">MDRSATDDSAAPSRGEDVTSSAPAAPPSRLNGRIIGISVGAALGGFLFGFDTAVINGAVESIGSQFSLSAGLQGFAVSSALIGCAVGAWFAGPVANKRGRIPVMLVAAVLFLASSIGSGLAFGVWDLIAWRVIGGLGVGAASVIAPAYIAEVSPAHVRGRLGSLQQLAIVLGIFTSLLSNAILAGAAGGAANELWFGLEAWRWMFMAEAVPALIYGLFALRLPESPRFLVARGEYDKASAVLHDFTGVVEVNLKIEEIKKTINAEKKESLSDLRGPRLGLKPIVWIGILLSVFQQFVGINVIFYYSTTLWQSVGFDESDALRISVITSVTNIVVTIVAILLVDRVGRRLMLLVGSVGMTLSLGIMALAFSFATLVEGADGTTSAQLEAPWSTIALVAANVFVVAFGATWGPLVWVLLGEIFPNSIRAGALAVAAAAQWVANFAISTSFPAMASVSLSLAYGFYAAMALLSFFFVLRKVPETKGRELEDMSEDLVVERRTKPART</sequence>
<keyword evidence="8 11" id="KW-0472">Membrane</keyword>
<feature type="transmembrane region" description="Helical" evidence="11">
    <location>
        <begin position="349"/>
        <end position="372"/>
    </location>
</feature>
<dbReference type="CDD" id="cd17359">
    <property type="entry name" value="MFS_XylE_like"/>
    <property type="match status" value="1"/>
</dbReference>
<feature type="transmembrane region" description="Helical" evidence="11">
    <location>
        <begin position="392"/>
        <end position="417"/>
    </location>
</feature>
<keyword evidence="14" id="KW-1185">Reference proteome</keyword>
<dbReference type="GO" id="GO:0005886">
    <property type="term" value="C:plasma membrane"/>
    <property type="evidence" value="ECO:0007669"/>
    <property type="project" value="UniProtKB-SubCell"/>
</dbReference>
<dbReference type="AlphaFoldDB" id="A0A2U1ZTH1"/>
<protein>
    <submittedName>
        <fullName evidence="13">MFS transporter</fullName>
    </submittedName>
</protein>
<feature type="region of interest" description="Disordered" evidence="10">
    <location>
        <begin position="1"/>
        <end position="25"/>
    </location>
</feature>
<evidence type="ECO:0000256" key="9">
    <source>
        <dbReference type="RuleBase" id="RU003346"/>
    </source>
</evidence>
<feature type="transmembrane region" description="Helical" evidence="11">
    <location>
        <begin position="320"/>
        <end position="342"/>
    </location>
</feature>
<dbReference type="RefSeq" id="WP_109228644.1">
    <property type="nucleotide sequence ID" value="NZ_PYHR01000002.1"/>
</dbReference>
<proteinExistence type="inferred from homology"/>
<feature type="domain" description="Major facilitator superfamily (MFS) profile" evidence="12">
    <location>
        <begin position="37"/>
        <end position="482"/>
    </location>
</feature>
<evidence type="ECO:0000256" key="3">
    <source>
        <dbReference type="ARBA" id="ARBA00022448"/>
    </source>
</evidence>
<dbReference type="NCBIfam" id="TIGR00879">
    <property type="entry name" value="SP"/>
    <property type="match status" value="1"/>
</dbReference>
<feature type="transmembrane region" description="Helical" evidence="11">
    <location>
        <begin position="70"/>
        <end position="91"/>
    </location>
</feature>
<dbReference type="EMBL" id="PYHR01000002">
    <property type="protein sequence ID" value="PWD50261.1"/>
    <property type="molecule type" value="Genomic_DNA"/>
</dbReference>
<dbReference type="Pfam" id="PF00083">
    <property type="entry name" value="Sugar_tr"/>
    <property type="match status" value="1"/>
</dbReference>
<dbReference type="InterPro" id="IPR036259">
    <property type="entry name" value="MFS_trans_sf"/>
</dbReference>
<name>A0A2U1ZTH1_9MICO</name>
<evidence type="ECO:0000256" key="11">
    <source>
        <dbReference type="SAM" id="Phobius"/>
    </source>
</evidence>
<dbReference type="PANTHER" id="PTHR48023">
    <property type="entry name" value="D-XYLOSE-PROTON SYMPORTER-LIKE 2"/>
    <property type="match status" value="1"/>
</dbReference>
<evidence type="ECO:0000256" key="2">
    <source>
        <dbReference type="ARBA" id="ARBA00010992"/>
    </source>
</evidence>
<feature type="transmembrane region" description="Helical" evidence="11">
    <location>
        <begin position="429"/>
        <end position="452"/>
    </location>
</feature>
<evidence type="ECO:0000256" key="6">
    <source>
        <dbReference type="ARBA" id="ARBA00022692"/>
    </source>
</evidence>
<feature type="transmembrane region" description="Helical" evidence="11">
    <location>
        <begin position="169"/>
        <end position="191"/>
    </location>
</feature>
<evidence type="ECO:0000259" key="12">
    <source>
        <dbReference type="PROSITE" id="PS50850"/>
    </source>
</evidence>
<feature type="transmembrane region" description="Helical" evidence="11">
    <location>
        <begin position="103"/>
        <end position="122"/>
    </location>
</feature>
<comment type="subcellular location">
    <subcellularLocation>
        <location evidence="1">Cell membrane</location>
        <topology evidence="1">Multi-pass membrane protein</topology>
    </subcellularLocation>
</comment>
<dbReference type="InterPro" id="IPR005829">
    <property type="entry name" value="Sugar_transporter_CS"/>
</dbReference>
<dbReference type="Gene3D" id="1.20.1250.20">
    <property type="entry name" value="MFS general substrate transporter like domains"/>
    <property type="match status" value="2"/>
</dbReference>
<dbReference type="OrthoDB" id="4008739at2"/>
<dbReference type="InterPro" id="IPR003663">
    <property type="entry name" value="Sugar/inositol_transpt"/>
</dbReference>
<dbReference type="PRINTS" id="PR00171">
    <property type="entry name" value="SUGRTRNSPORT"/>
</dbReference>
<reference evidence="13 14" key="1">
    <citation type="submission" date="2018-03" db="EMBL/GenBank/DDBJ databases">
        <title>Genome assembly of novel Miniimonas species PCH200.</title>
        <authorList>
            <person name="Thakur V."/>
            <person name="Kumar V."/>
            <person name="Singh D."/>
        </authorList>
    </citation>
    <scope>NUCLEOTIDE SEQUENCE [LARGE SCALE GENOMIC DNA]</scope>
    <source>
        <strain evidence="13 14">PCH200</strain>
    </source>
</reference>